<dbReference type="CDD" id="cd07067">
    <property type="entry name" value="HP_PGM_like"/>
    <property type="match status" value="1"/>
</dbReference>
<dbReference type="PANTHER" id="PTHR48100:SF1">
    <property type="entry name" value="HISTIDINE PHOSPHATASE FAMILY PROTEIN-RELATED"/>
    <property type="match status" value="1"/>
</dbReference>
<dbReference type="InterPro" id="IPR029033">
    <property type="entry name" value="His_PPase_superfam"/>
</dbReference>
<evidence type="ECO:0000313" key="3">
    <source>
        <dbReference type="EMBL" id="PRT70006.1"/>
    </source>
</evidence>
<evidence type="ECO:0000256" key="2">
    <source>
        <dbReference type="PIRSR" id="PIRSR613078-2"/>
    </source>
</evidence>
<dbReference type="Pfam" id="PF00300">
    <property type="entry name" value="His_Phos_1"/>
    <property type="match status" value="1"/>
</dbReference>
<comment type="caution">
    <text evidence="3">The sequence shown here is derived from an EMBL/GenBank/DDBJ whole genome shotgun (WGS) entry which is preliminary data.</text>
</comment>
<dbReference type="RefSeq" id="WP_106384475.1">
    <property type="nucleotide sequence ID" value="NZ_PVSZ01000013.1"/>
</dbReference>
<sequence length="213" mass="24241">MKLYFVRHGKTQWNLEGRFQGANGDSPLLETSIEELHLLGKHMAHIKFDKIFSSDLPRAMATAQIINSENHFLQVVEPHAELREWQLGSLEGQKISTITAIYPHQMEAFRHNLAKFNNSIFGAESVYNTTRRTIDFIKSQKGQSYKNLLFVGHGANLTASLRLLLGYDFAQLRQQGGLTNGSVTILETQDFEHFTLLDWNNVDHLKTIETVSV</sequence>
<proteinExistence type="predicted"/>
<gene>
    <name evidence="3" type="ORF">C6A27_06900</name>
</gene>
<dbReference type="GO" id="GO:0016791">
    <property type="term" value="F:phosphatase activity"/>
    <property type="evidence" value="ECO:0007669"/>
    <property type="project" value="TreeGrafter"/>
</dbReference>
<organism evidence="3 4">
    <name type="scientific">Streptococcus anginosus</name>
    <dbReference type="NCBI Taxonomy" id="1328"/>
    <lineage>
        <taxon>Bacteria</taxon>
        <taxon>Bacillati</taxon>
        <taxon>Bacillota</taxon>
        <taxon>Bacilli</taxon>
        <taxon>Lactobacillales</taxon>
        <taxon>Streptococcaceae</taxon>
        <taxon>Streptococcus</taxon>
        <taxon>Streptococcus anginosus group</taxon>
    </lineage>
</organism>
<dbReference type="Gene3D" id="3.40.50.1240">
    <property type="entry name" value="Phosphoglycerate mutase-like"/>
    <property type="match status" value="1"/>
</dbReference>
<name>A0A2T0G1R6_STRAP</name>
<feature type="active site" description="Tele-phosphohistidine intermediate" evidence="1">
    <location>
        <position position="8"/>
    </location>
</feature>
<evidence type="ECO:0000256" key="1">
    <source>
        <dbReference type="PIRSR" id="PIRSR613078-1"/>
    </source>
</evidence>
<dbReference type="InterPro" id="IPR013078">
    <property type="entry name" value="His_Pase_superF_clade-1"/>
</dbReference>
<protein>
    <submittedName>
        <fullName evidence="3">Histidine phosphatase family protein</fullName>
    </submittedName>
</protein>
<feature type="binding site" evidence="2">
    <location>
        <begin position="7"/>
        <end position="14"/>
    </location>
    <ligand>
        <name>substrate</name>
    </ligand>
</feature>
<dbReference type="SMART" id="SM00855">
    <property type="entry name" value="PGAM"/>
    <property type="match status" value="1"/>
</dbReference>
<dbReference type="Proteomes" id="UP000238573">
    <property type="component" value="Unassembled WGS sequence"/>
</dbReference>
<feature type="binding site" evidence="2">
    <location>
        <position position="58"/>
    </location>
    <ligand>
        <name>substrate</name>
    </ligand>
</feature>
<dbReference type="AlphaFoldDB" id="A0A2T0G1R6"/>
<dbReference type="InterPro" id="IPR050275">
    <property type="entry name" value="PGM_Phosphatase"/>
</dbReference>
<dbReference type="PANTHER" id="PTHR48100">
    <property type="entry name" value="BROAD-SPECIFICITY PHOSPHATASE YOR283W-RELATED"/>
    <property type="match status" value="1"/>
</dbReference>
<evidence type="ECO:0000313" key="4">
    <source>
        <dbReference type="Proteomes" id="UP000238573"/>
    </source>
</evidence>
<feature type="active site" description="Proton donor/acceptor" evidence="1">
    <location>
        <position position="84"/>
    </location>
</feature>
<reference evidence="3 4" key="1">
    <citation type="journal article" date="1993" name="J. Dent. Res.">
        <title>The isolation and characterization of milleri group streptococci from dental periapical abscesses.</title>
        <authorList>
            <person name="Fisher L.E."/>
            <person name="Russell R.R."/>
        </authorList>
    </citation>
    <scope>NUCLEOTIDE SEQUENCE [LARGE SCALE GENOMIC DNA]</scope>
    <source>
        <strain evidence="3 4">OUP21</strain>
    </source>
</reference>
<dbReference type="SUPFAM" id="SSF53254">
    <property type="entry name" value="Phosphoglycerate mutase-like"/>
    <property type="match status" value="1"/>
</dbReference>
<dbReference type="EMBL" id="PVSZ01000013">
    <property type="protein sequence ID" value="PRT70006.1"/>
    <property type="molecule type" value="Genomic_DNA"/>
</dbReference>
<accession>A0A2T0G1R6</accession>
<dbReference type="GO" id="GO:0005737">
    <property type="term" value="C:cytoplasm"/>
    <property type="evidence" value="ECO:0007669"/>
    <property type="project" value="TreeGrafter"/>
</dbReference>